<reference evidence="1" key="1">
    <citation type="submission" date="2008-09" db="EMBL/GenBank/DDBJ databases">
        <authorList>
            <person name="Carlson J."/>
            <person name="Booth B."/>
            <person name="Frise E."/>
            <person name="Park S."/>
            <person name="Wan K."/>
            <person name="Yu C."/>
            <person name="Celniker S."/>
        </authorList>
    </citation>
    <scope>NUCLEOTIDE SEQUENCE</scope>
</reference>
<dbReference type="VEuPathDB" id="VectorBase:FBgn0032709"/>
<evidence type="ECO:0000313" key="1">
    <source>
        <dbReference type="EMBL" id="ACH92138.1"/>
    </source>
</evidence>
<dbReference type="HOGENOM" id="CLU_169875_0_0_1"/>
<name>B5RIE9_DROME</name>
<feature type="non-terminal residue" evidence="1">
    <location>
        <position position="1"/>
    </location>
</feature>
<organism evidence="1">
    <name type="scientific">Drosophila melanogaster</name>
    <name type="common">Fruit fly</name>
    <dbReference type="NCBI Taxonomy" id="7227"/>
    <lineage>
        <taxon>Eukaryota</taxon>
        <taxon>Metazoa</taxon>
        <taxon>Ecdysozoa</taxon>
        <taxon>Arthropoda</taxon>
        <taxon>Hexapoda</taxon>
        <taxon>Insecta</taxon>
        <taxon>Pterygota</taxon>
        <taxon>Neoptera</taxon>
        <taxon>Endopterygota</taxon>
        <taxon>Diptera</taxon>
        <taxon>Brachycera</taxon>
        <taxon>Muscomorpha</taxon>
        <taxon>Ephydroidea</taxon>
        <taxon>Drosophilidae</taxon>
        <taxon>Drosophila</taxon>
        <taxon>Sophophora</taxon>
    </lineage>
</organism>
<dbReference type="OrthoDB" id="7825750at2759"/>
<dbReference type="ExpressionAtlas" id="B5RIE9">
    <property type="expression patterns" value="differential"/>
</dbReference>
<proteinExistence type="evidence at transcript level"/>
<dbReference type="AlphaFoldDB" id="B5RIE9"/>
<accession>B5RIE9</accession>
<protein>
    <submittedName>
        <fullName evidence="1">FI01136p</fullName>
    </submittedName>
</protein>
<dbReference type="Bgee" id="FBgn0032709">
    <property type="expression patterns" value="Expressed in testis and 17 other cell types or tissues"/>
</dbReference>
<sequence>KAVKTHILKFPFPKMSLELVLQPQPEIYLLAYEMSVPEDSDEALLSVVAHKAAELKVCGYIAHTHCGRKVGGELEGSSAGLQMMVEWMQARSQGNHLGDGEKIKSQMKEPRFSKWKLQSGAPKYDVFFCC</sequence>
<gene>
    <name evidence="1" type="primary">CG15167-RA</name>
</gene>
<dbReference type="EMBL" id="BT044073">
    <property type="protein sequence ID" value="ACH92138.1"/>
    <property type="molecule type" value="mRNA"/>
</dbReference>